<dbReference type="EMBL" id="LT670817">
    <property type="protein sequence ID" value="SHG57512.1"/>
    <property type="molecule type" value="Genomic_DNA"/>
</dbReference>
<name>A0A1M5KXC8_9BRAD</name>
<reference evidence="2 3" key="1">
    <citation type="submission" date="2016-11" db="EMBL/GenBank/DDBJ databases">
        <authorList>
            <person name="Jaros S."/>
            <person name="Januszkiewicz K."/>
            <person name="Wedrychowicz H."/>
        </authorList>
    </citation>
    <scope>NUCLEOTIDE SEQUENCE [LARGE SCALE GENOMIC DNA]</scope>
    <source>
        <strain evidence="2 3">GAS138</strain>
    </source>
</reference>
<evidence type="ECO:0000256" key="1">
    <source>
        <dbReference type="SAM" id="SignalP"/>
    </source>
</evidence>
<sequence length="194" mass="19706">MKQMSLTTVAIAASTFACAALLSFDCSEQRGLSLSVEKAVARVGRPLTPVSVAGVARRQHRRAAYGAGGMVVGRYGGGANNRGGLVGGDDPGTYAGAAAVGTAAAVAATSPNWGWGGDPYRTGTGYYAGGPYYGGPVRGTRAAYYGGYAGVGAPRVGWTGGVSSSDYALYIRNLHDSGYDTRKNFNASGNVSTQ</sequence>
<proteinExistence type="predicted"/>
<dbReference type="PROSITE" id="PS51257">
    <property type="entry name" value="PROKAR_LIPOPROTEIN"/>
    <property type="match status" value="1"/>
</dbReference>
<feature type="signal peptide" evidence="1">
    <location>
        <begin position="1"/>
        <end position="19"/>
    </location>
</feature>
<accession>A0A1M5KXC8</accession>
<dbReference type="Proteomes" id="UP000189796">
    <property type="component" value="Chromosome I"/>
</dbReference>
<protein>
    <submittedName>
        <fullName evidence="2">Uncharacterized protein</fullName>
    </submittedName>
</protein>
<gene>
    <name evidence="2" type="ORF">SAMN05443248_2013</name>
</gene>
<keyword evidence="1" id="KW-0732">Signal</keyword>
<evidence type="ECO:0000313" key="3">
    <source>
        <dbReference type="Proteomes" id="UP000189796"/>
    </source>
</evidence>
<organism evidence="2 3">
    <name type="scientific">Bradyrhizobium erythrophlei</name>
    <dbReference type="NCBI Taxonomy" id="1437360"/>
    <lineage>
        <taxon>Bacteria</taxon>
        <taxon>Pseudomonadati</taxon>
        <taxon>Pseudomonadota</taxon>
        <taxon>Alphaproteobacteria</taxon>
        <taxon>Hyphomicrobiales</taxon>
        <taxon>Nitrobacteraceae</taxon>
        <taxon>Bradyrhizobium</taxon>
    </lineage>
</organism>
<feature type="chain" id="PRO_5009911826" evidence="1">
    <location>
        <begin position="20"/>
        <end position="194"/>
    </location>
</feature>
<evidence type="ECO:0000313" key="2">
    <source>
        <dbReference type="EMBL" id="SHG57512.1"/>
    </source>
</evidence>
<dbReference type="AlphaFoldDB" id="A0A1M5KXC8"/>